<evidence type="ECO:0000313" key="1">
    <source>
        <dbReference type="EMBL" id="SDI93787.1"/>
    </source>
</evidence>
<reference evidence="1 2" key="1">
    <citation type="submission" date="2016-10" db="EMBL/GenBank/DDBJ databases">
        <authorList>
            <person name="de Groot N.N."/>
        </authorList>
    </citation>
    <scope>NUCLEOTIDE SEQUENCE [LARGE SCALE GENOMIC DNA]</scope>
    <source>
        <strain evidence="2">P4B,CCM 7963,CECT 7998,DSM 25260,IBRC-M 10614,KCTC 13821</strain>
    </source>
</reference>
<accession>A0A1G8PMU8</accession>
<dbReference type="Proteomes" id="UP000199017">
    <property type="component" value="Unassembled WGS sequence"/>
</dbReference>
<gene>
    <name evidence="1" type="ORF">SAMN05216352_11542</name>
</gene>
<dbReference type="STRING" id="930129.SAMN05216352_11542"/>
<evidence type="ECO:0000313" key="2">
    <source>
        <dbReference type="Proteomes" id="UP000199017"/>
    </source>
</evidence>
<dbReference type="AlphaFoldDB" id="A0A1G8PMU8"/>
<dbReference type="Pfam" id="PF06338">
    <property type="entry name" value="ComK"/>
    <property type="match status" value="1"/>
</dbReference>
<name>A0A1G8PMU8_9BACI</name>
<dbReference type="GO" id="GO:0030420">
    <property type="term" value="P:establishment of competence for transformation"/>
    <property type="evidence" value="ECO:0007669"/>
    <property type="project" value="InterPro"/>
</dbReference>
<protein>
    <submittedName>
        <fullName evidence="1">Competence protein ComK</fullName>
    </submittedName>
</protein>
<dbReference type="OrthoDB" id="2417337at2"/>
<keyword evidence="2" id="KW-1185">Reference proteome</keyword>
<dbReference type="RefSeq" id="WP_091587438.1">
    <property type="nucleotide sequence ID" value="NZ_FNDU01000015.1"/>
</dbReference>
<dbReference type="InterPro" id="IPR010461">
    <property type="entry name" value="ComK"/>
</dbReference>
<proteinExistence type="predicted"/>
<dbReference type="EMBL" id="FNDU01000015">
    <property type="protein sequence ID" value="SDI93787.1"/>
    <property type="molecule type" value="Genomic_DNA"/>
</dbReference>
<sequence>MNEKVVNDYEINPSTMALLSASHLDYEVIALEEHQKLFVRKTSIDLIKSACLDGGSTYEGRRTAVTHQTGSKQKVPIPVNPLHHIFAFPTHSPRAHECNWIFYHHVHTIQAHSSPEDASIQSIITFKNGQQLPMEESPYILEKQMQRTAMCILRFTKPLQHV</sequence>
<organism evidence="1 2">
    <name type="scientific">Alteribacillus bidgolensis</name>
    <dbReference type="NCBI Taxonomy" id="930129"/>
    <lineage>
        <taxon>Bacteria</taxon>
        <taxon>Bacillati</taxon>
        <taxon>Bacillota</taxon>
        <taxon>Bacilli</taxon>
        <taxon>Bacillales</taxon>
        <taxon>Bacillaceae</taxon>
        <taxon>Alteribacillus</taxon>
    </lineage>
</organism>